<gene>
    <name evidence="1" type="ORF">GNI_138640</name>
</gene>
<accession>A0A023B0L9</accession>
<comment type="caution">
    <text evidence="1">The sequence shown here is derived from an EMBL/GenBank/DDBJ whole genome shotgun (WGS) entry which is preliminary data.</text>
</comment>
<dbReference type="Proteomes" id="UP000019763">
    <property type="component" value="Unassembled WGS sequence"/>
</dbReference>
<dbReference type="RefSeq" id="XP_011132505.1">
    <property type="nucleotide sequence ID" value="XM_011134203.1"/>
</dbReference>
<reference evidence="1" key="1">
    <citation type="submission" date="2013-12" db="EMBL/GenBank/DDBJ databases">
        <authorList>
            <person name="Omoto C.K."/>
            <person name="Sibley D."/>
            <person name="Venepally P."/>
            <person name="Hadjithomas M."/>
            <person name="Karamycheva S."/>
            <person name="Brunk B."/>
            <person name="Roos D."/>
            <person name="Caler E."/>
            <person name="Lorenzi H."/>
        </authorList>
    </citation>
    <scope>NUCLEOTIDE SEQUENCE</scope>
</reference>
<proteinExistence type="predicted"/>
<dbReference type="EMBL" id="AFNH02001024">
    <property type="protein sequence ID" value="EZG45429.1"/>
    <property type="molecule type" value="Genomic_DNA"/>
</dbReference>
<evidence type="ECO:0000313" key="1">
    <source>
        <dbReference type="EMBL" id="EZG45429.1"/>
    </source>
</evidence>
<organism evidence="1 2">
    <name type="scientific">Gregarina niphandrodes</name>
    <name type="common">Septate eugregarine</name>
    <dbReference type="NCBI Taxonomy" id="110365"/>
    <lineage>
        <taxon>Eukaryota</taxon>
        <taxon>Sar</taxon>
        <taxon>Alveolata</taxon>
        <taxon>Apicomplexa</taxon>
        <taxon>Conoidasida</taxon>
        <taxon>Gregarinasina</taxon>
        <taxon>Eugregarinorida</taxon>
        <taxon>Gregarinidae</taxon>
        <taxon>Gregarina</taxon>
    </lineage>
</organism>
<protein>
    <submittedName>
        <fullName evidence="1">Uncharacterized protein</fullName>
    </submittedName>
</protein>
<dbReference type="AlphaFoldDB" id="A0A023B0L9"/>
<keyword evidence="2" id="KW-1185">Reference proteome</keyword>
<dbReference type="GeneID" id="22914930"/>
<name>A0A023B0L9_GRENI</name>
<evidence type="ECO:0000313" key="2">
    <source>
        <dbReference type="Proteomes" id="UP000019763"/>
    </source>
</evidence>
<dbReference type="VEuPathDB" id="CryptoDB:GNI_138640"/>
<sequence length="226" mass="25532">MLVGRERRLLEMTQRYRSLKCVVIDAQYCDDNNQYAGSLYSYRSPIISNICFYWPEAKAGLICRVIHSALGKKPALPLPDDVDAAGLSIEGCMKLRRRWSKDCSSLVYRTTRYPHEGQPLLIESSKGPPASVHMDLLYGYDDVYEMMRDSNIHKVGCELDKLAHSLYVHYDMALVNFSNIPEVDPVKSGSNMHIDPITAFVPEAVLSDIHDRITVMIKDSSSGERA</sequence>